<gene>
    <name evidence="6" type="ORF">LCGC14_0180590</name>
</gene>
<evidence type="ECO:0000259" key="4">
    <source>
        <dbReference type="Pfam" id="PF00440"/>
    </source>
</evidence>
<evidence type="ECO:0000259" key="5">
    <source>
        <dbReference type="Pfam" id="PF21993"/>
    </source>
</evidence>
<comment type="caution">
    <text evidence="6">The sequence shown here is derived from an EMBL/GenBank/DDBJ whole genome shotgun (WGS) entry which is preliminary data.</text>
</comment>
<dbReference type="InterPro" id="IPR054156">
    <property type="entry name" value="YxaF_TetR_C"/>
</dbReference>
<protein>
    <submittedName>
        <fullName evidence="6">Uncharacterized protein</fullName>
    </submittedName>
</protein>
<feature type="domain" description="Transcriptional regulator LmrA/YxaF-like C-terminal" evidence="5">
    <location>
        <begin position="79"/>
        <end position="178"/>
    </location>
</feature>
<dbReference type="InterPro" id="IPR036271">
    <property type="entry name" value="Tet_transcr_reg_TetR-rel_C_sf"/>
</dbReference>
<dbReference type="PANTHER" id="PTHR47506:SF3">
    <property type="entry name" value="HTH-TYPE TRANSCRIPTIONAL REGULATOR LMRA"/>
    <property type="match status" value="1"/>
</dbReference>
<evidence type="ECO:0000313" key="6">
    <source>
        <dbReference type="EMBL" id="KKN95246.1"/>
    </source>
</evidence>
<dbReference type="SUPFAM" id="SSF48498">
    <property type="entry name" value="Tetracyclin repressor-like, C-terminal domain"/>
    <property type="match status" value="1"/>
</dbReference>
<sequence length="197" mass="21684">MKNTDTRSRLVNAMQITLQRNGLHGTGLTELLAQAKAPKGSLYHHFPGGKEELALAAIEQTAEQLVRFFTRLFAEHDDPLEAIAHWIESALRRIEASEFRLGCPMAAAALDSNAEDIDLRLAINHSFNRVQQQLASHLNTAGYPAEHSADLAALIFSSYEGGLIMARVAGDTLPLERAFRALLGHVRLQQKASPNEH</sequence>
<dbReference type="AlphaFoldDB" id="A0A0F9X8E7"/>
<dbReference type="PANTHER" id="PTHR47506">
    <property type="entry name" value="TRANSCRIPTIONAL REGULATORY PROTEIN"/>
    <property type="match status" value="1"/>
</dbReference>
<keyword evidence="2" id="KW-0238">DNA-binding</keyword>
<keyword evidence="1" id="KW-0805">Transcription regulation</keyword>
<dbReference type="InterPro" id="IPR001647">
    <property type="entry name" value="HTH_TetR"/>
</dbReference>
<evidence type="ECO:0000256" key="2">
    <source>
        <dbReference type="ARBA" id="ARBA00023125"/>
    </source>
</evidence>
<proteinExistence type="predicted"/>
<evidence type="ECO:0000256" key="3">
    <source>
        <dbReference type="ARBA" id="ARBA00023163"/>
    </source>
</evidence>
<dbReference type="Gene3D" id="1.10.357.10">
    <property type="entry name" value="Tetracycline Repressor, domain 2"/>
    <property type="match status" value="1"/>
</dbReference>
<evidence type="ECO:0000256" key="1">
    <source>
        <dbReference type="ARBA" id="ARBA00023015"/>
    </source>
</evidence>
<dbReference type="Pfam" id="PF00440">
    <property type="entry name" value="TetR_N"/>
    <property type="match status" value="1"/>
</dbReference>
<feature type="domain" description="HTH tetR-type" evidence="4">
    <location>
        <begin position="18"/>
        <end position="57"/>
    </location>
</feature>
<organism evidence="6">
    <name type="scientific">marine sediment metagenome</name>
    <dbReference type="NCBI Taxonomy" id="412755"/>
    <lineage>
        <taxon>unclassified sequences</taxon>
        <taxon>metagenomes</taxon>
        <taxon>ecological metagenomes</taxon>
    </lineage>
</organism>
<name>A0A0F9X8E7_9ZZZZ</name>
<dbReference type="EMBL" id="LAZR01000072">
    <property type="protein sequence ID" value="KKN95246.1"/>
    <property type="molecule type" value="Genomic_DNA"/>
</dbReference>
<dbReference type="SUPFAM" id="SSF46689">
    <property type="entry name" value="Homeodomain-like"/>
    <property type="match status" value="1"/>
</dbReference>
<dbReference type="InterPro" id="IPR009057">
    <property type="entry name" value="Homeodomain-like_sf"/>
</dbReference>
<dbReference type="Pfam" id="PF21993">
    <property type="entry name" value="TetR_C_13_2"/>
    <property type="match status" value="1"/>
</dbReference>
<reference evidence="6" key="1">
    <citation type="journal article" date="2015" name="Nature">
        <title>Complex archaea that bridge the gap between prokaryotes and eukaryotes.</title>
        <authorList>
            <person name="Spang A."/>
            <person name="Saw J.H."/>
            <person name="Jorgensen S.L."/>
            <person name="Zaremba-Niedzwiedzka K."/>
            <person name="Martijn J."/>
            <person name="Lind A.E."/>
            <person name="van Eijk R."/>
            <person name="Schleper C."/>
            <person name="Guy L."/>
            <person name="Ettema T.J."/>
        </authorList>
    </citation>
    <scope>NUCLEOTIDE SEQUENCE</scope>
</reference>
<accession>A0A0F9X8E7</accession>
<keyword evidence="3" id="KW-0804">Transcription</keyword>
<dbReference type="GO" id="GO:0003677">
    <property type="term" value="F:DNA binding"/>
    <property type="evidence" value="ECO:0007669"/>
    <property type="project" value="UniProtKB-KW"/>
</dbReference>